<comment type="caution">
    <text evidence="1">The sequence shown here is derived from an EMBL/GenBank/DDBJ whole genome shotgun (WGS) entry which is preliminary data.</text>
</comment>
<gene>
    <name evidence="1" type="ORF">PBY51_006064</name>
</gene>
<dbReference type="EMBL" id="JAUZQC010000025">
    <property type="protein sequence ID" value="KAK5848451.1"/>
    <property type="molecule type" value="Genomic_DNA"/>
</dbReference>
<dbReference type="Proteomes" id="UP001346869">
    <property type="component" value="Unassembled WGS sequence"/>
</dbReference>
<reference evidence="1 2" key="1">
    <citation type="journal article" date="2023" name="Genes (Basel)">
        <title>Chromosome-Level Genome Assembly and Circadian Gene Repertoire of the Patagonia Blennie Eleginops maclovinus-The Closest Ancestral Proxy of Antarctic Cryonotothenioids.</title>
        <authorList>
            <person name="Cheng C.C."/>
            <person name="Rivera-Colon A.G."/>
            <person name="Minhas B.F."/>
            <person name="Wilson L."/>
            <person name="Rayamajhi N."/>
            <person name="Vargas-Chacoff L."/>
            <person name="Catchen J.M."/>
        </authorList>
    </citation>
    <scope>NUCLEOTIDE SEQUENCE [LARGE SCALE GENOMIC DNA]</scope>
    <source>
        <strain evidence="1">JMC-PN-2008</strain>
    </source>
</reference>
<keyword evidence="2" id="KW-1185">Reference proteome</keyword>
<protein>
    <submittedName>
        <fullName evidence="1">Uncharacterized protein</fullName>
    </submittedName>
</protein>
<dbReference type="AlphaFoldDB" id="A0AAN7WT39"/>
<name>A0AAN7WT39_ELEMC</name>
<accession>A0AAN7WT39</accession>
<reference evidence="1 2" key="2">
    <citation type="journal article" date="2023" name="Mol. Biol. Evol.">
        <title>Genomics of Secondarily Temperate Adaptation in the Only Non-Antarctic Icefish.</title>
        <authorList>
            <person name="Rivera-Colon A.G."/>
            <person name="Rayamajhi N."/>
            <person name="Minhas B.F."/>
            <person name="Madrigal G."/>
            <person name="Bilyk K.T."/>
            <person name="Yoon V."/>
            <person name="Hune M."/>
            <person name="Gregory S."/>
            <person name="Cheng C.H.C."/>
            <person name="Catchen J.M."/>
        </authorList>
    </citation>
    <scope>NUCLEOTIDE SEQUENCE [LARGE SCALE GENOMIC DNA]</scope>
    <source>
        <strain evidence="1">JMC-PN-2008</strain>
    </source>
</reference>
<proteinExistence type="predicted"/>
<sequence length="85" mass="9552">MIRLHACQTASEQSEGRERHRVFLIRRYQVASADRAGDGCKTYRLLLAGLRTGAWVNPLTSLLLSPVLCLSDDTEVEHMAVMLRP</sequence>
<evidence type="ECO:0000313" key="1">
    <source>
        <dbReference type="EMBL" id="KAK5848451.1"/>
    </source>
</evidence>
<evidence type="ECO:0000313" key="2">
    <source>
        <dbReference type="Proteomes" id="UP001346869"/>
    </source>
</evidence>
<organism evidence="1 2">
    <name type="scientific">Eleginops maclovinus</name>
    <name type="common">Patagonian blennie</name>
    <name type="synonym">Eleginus maclovinus</name>
    <dbReference type="NCBI Taxonomy" id="56733"/>
    <lineage>
        <taxon>Eukaryota</taxon>
        <taxon>Metazoa</taxon>
        <taxon>Chordata</taxon>
        <taxon>Craniata</taxon>
        <taxon>Vertebrata</taxon>
        <taxon>Euteleostomi</taxon>
        <taxon>Actinopterygii</taxon>
        <taxon>Neopterygii</taxon>
        <taxon>Teleostei</taxon>
        <taxon>Neoteleostei</taxon>
        <taxon>Acanthomorphata</taxon>
        <taxon>Eupercaria</taxon>
        <taxon>Perciformes</taxon>
        <taxon>Notothenioidei</taxon>
        <taxon>Eleginopidae</taxon>
        <taxon>Eleginops</taxon>
    </lineage>
</organism>